<evidence type="ECO:0000313" key="3">
    <source>
        <dbReference type="Proteomes" id="UP000315010"/>
    </source>
</evidence>
<protein>
    <submittedName>
        <fullName evidence="2">Uncharacterized protein</fullName>
    </submittedName>
</protein>
<feature type="region of interest" description="Disordered" evidence="1">
    <location>
        <begin position="1"/>
        <end position="30"/>
    </location>
</feature>
<evidence type="ECO:0000256" key="1">
    <source>
        <dbReference type="SAM" id="MobiDB-lite"/>
    </source>
</evidence>
<sequence length="548" mass="61995">MLRKRDEAWNHPNTMENRVAKKQRRPSIKKVDPSAISLRSGSVGWCTLMLDESNLKRLNDAKFNLLDVAWRKKPKSKYDKIRRWAGRGTWMAVDSHPAITDSDSVPSLDLLFTNEDHTKPAAPKNGNWFDPVTQFLDLPTGRMLVVYEPEFFEEGSEQEADHFEINSRKDENLNSTAYTEAASYVVRCEPGFYRATAFTRFLHEDLDKDVFPQLAIFLSHVKKPTSFRMSDAILPIHPPSQDFDLLRRASKGLPPKKKQPKQKPKLLKNGEYWGSVRSDSFTTEMEMPKSLQNNFGLHPGLLVSLQIDEMELTGVIIEGAVPDPTSWDLIEKEKRKAKNFATFRPIEDSLQIELIKKSRKAPFKLSEHETVTGTLRILKNESGEARSIAAKQSAIGNPTAMEIPKQIGKPGECIAKLIPQMEKCFAWTQSCLFEIDGKTMIGAVNVNAPFKPKDSNNKDHSMPAEITASVSEFINGGPANETSKHFRGWPDGVGRAFLWVAKQGKGGSLWSNRFELDLNFWGFDEELVTQKDAQKDAIEAWKEIFGLL</sequence>
<name>A0A5C5Z2X3_9BACT</name>
<dbReference type="AlphaFoldDB" id="A0A5C5Z2X3"/>
<proteinExistence type="predicted"/>
<dbReference type="EMBL" id="SJPJ01000001">
    <property type="protein sequence ID" value="TWT81535.1"/>
    <property type="molecule type" value="Genomic_DNA"/>
</dbReference>
<organism evidence="2 3">
    <name type="scientific">Novipirellula herctigrandis</name>
    <dbReference type="NCBI Taxonomy" id="2527986"/>
    <lineage>
        <taxon>Bacteria</taxon>
        <taxon>Pseudomonadati</taxon>
        <taxon>Planctomycetota</taxon>
        <taxon>Planctomycetia</taxon>
        <taxon>Pirellulales</taxon>
        <taxon>Pirellulaceae</taxon>
        <taxon>Novipirellula</taxon>
    </lineage>
</organism>
<accession>A0A5C5Z2X3</accession>
<gene>
    <name evidence="2" type="ORF">CA13_29880</name>
</gene>
<evidence type="ECO:0000313" key="2">
    <source>
        <dbReference type="EMBL" id="TWT81535.1"/>
    </source>
</evidence>
<dbReference type="Proteomes" id="UP000315010">
    <property type="component" value="Unassembled WGS sequence"/>
</dbReference>
<comment type="caution">
    <text evidence="2">The sequence shown here is derived from an EMBL/GenBank/DDBJ whole genome shotgun (WGS) entry which is preliminary data.</text>
</comment>
<keyword evidence="3" id="KW-1185">Reference proteome</keyword>
<reference evidence="2 3" key="1">
    <citation type="submission" date="2019-02" db="EMBL/GenBank/DDBJ databases">
        <title>Deep-cultivation of Planctomycetes and their phenomic and genomic characterization uncovers novel biology.</title>
        <authorList>
            <person name="Wiegand S."/>
            <person name="Jogler M."/>
            <person name="Boedeker C."/>
            <person name="Pinto D."/>
            <person name="Vollmers J."/>
            <person name="Rivas-Marin E."/>
            <person name="Kohn T."/>
            <person name="Peeters S.H."/>
            <person name="Heuer A."/>
            <person name="Rast P."/>
            <person name="Oberbeckmann S."/>
            <person name="Bunk B."/>
            <person name="Jeske O."/>
            <person name="Meyerdierks A."/>
            <person name="Storesund J.E."/>
            <person name="Kallscheuer N."/>
            <person name="Luecker S."/>
            <person name="Lage O.M."/>
            <person name="Pohl T."/>
            <person name="Merkel B.J."/>
            <person name="Hornburger P."/>
            <person name="Mueller R.-W."/>
            <person name="Bruemmer F."/>
            <person name="Labrenz M."/>
            <person name="Spormann A.M."/>
            <person name="Op Den Camp H."/>
            <person name="Overmann J."/>
            <person name="Amann R."/>
            <person name="Jetten M.S.M."/>
            <person name="Mascher T."/>
            <person name="Medema M.H."/>
            <person name="Devos D.P."/>
            <person name="Kaster A.-K."/>
            <person name="Ovreas L."/>
            <person name="Rohde M."/>
            <person name="Galperin M.Y."/>
            <person name="Jogler C."/>
        </authorList>
    </citation>
    <scope>NUCLEOTIDE SEQUENCE [LARGE SCALE GENOMIC DNA]</scope>
    <source>
        <strain evidence="2 3">CA13</strain>
    </source>
</reference>